<dbReference type="AlphaFoldDB" id="A0A061L7M8"/>
<evidence type="ECO:0000313" key="4">
    <source>
        <dbReference type="EMBL" id="RXD14655.1"/>
    </source>
</evidence>
<reference evidence="1" key="5">
    <citation type="submission" date="2024-02" db="EMBL/GenBank/DDBJ databases">
        <authorList>
            <consortium name="Clinical and Environmental Microbiology Branch: Whole genome sequencing antimicrobial resistance pathogens in the healthcare setting"/>
        </authorList>
    </citation>
    <scope>NUCLEOTIDE SEQUENCE</scope>
    <source>
        <strain evidence="1">1924188</strain>
    </source>
</reference>
<evidence type="ECO:0000313" key="1">
    <source>
        <dbReference type="EMBL" id="EMJ5253419.1"/>
    </source>
</evidence>
<dbReference type="Proteomes" id="UP001285616">
    <property type="component" value="Unassembled WGS sequence"/>
</dbReference>
<reference evidence="2" key="3">
    <citation type="submission" date="2019-12" db="EMBL/GenBank/DDBJ databases">
        <authorList>
            <consortium name="NCBI Pathogen Detection Project"/>
        </authorList>
    </citation>
    <scope>NUCLEOTIDE SEQUENCE</scope>
    <source>
        <strain evidence="3">C0382</strain>
        <strain evidence="2">EC00763</strain>
    </source>
</reference>
<reference evidence="2" key="1">
    <citation type="journal article" date="2018" name="Genome Biol.">
        <title>SKESA: strategic k-mer extension for scrupulous assemblies.</title>
        <authorList>
            <person name="Souvorov A."/>
            <person name="Agarwala R."/>
            <person name="Lipman D.J."/>
        </authorList>
    </citation>
    <scope>NUCLEOTIDE SEQUENCE [LARGE SCALE GENOMIC DNA]</scope>
    <source>
        <strain evidence="3">C0382</strain>
        <strain evidence="2">EC00763</strain>
    </source>
</reference>
<dbReference type="EMBL" id="DABCJL010000005">
    <property type="protein sequence ID" value="HAH7769008.1"/>
    <property type="molecule type" value="Genomic_DNA"/>
</dbReference>
<reference evidence="4 6" key="2">
    <citation type="submission" date="2019-01" db="EMBL/GenBank/DDBJ databases">
        <title>Genomic analysis of febrile catheter-associated UTI E. coli isolates.</title>
        <authorList>
            <person name="Potter R."/>
            <person name="Zou Z."/>
            <person name="Henderson J."/>
            <person name="Dantas G."/>
        </authorList>
    </citation>
    <scope>NUCLEOTIDE SEQUENCE [LARGE SCALE GENOMIC DNA]</scope>
    <source>
        <strain evidence="4 6">29_CAASB</strain>
    </source>
</reference>
<dbReference type="Proteomes" id="UP000288730">
    <property type="component" value="Unassembled WGS sequence"/>
</dbReference>
<organism evidence="4 6">
    <name type="scientific">Escherichia coli</name>
    <dbReference type="NCBI Taxonomy" id="562"/>
    <lineage>
        <taxon>Bacteria</taxon>
        <taxon>Pseudomonadati</taxon>
        <taxon>Pseudomonadota</taxon>
        <taxon>Gammaproteobacteria</taxon>
        <taxon>Enterobacterales</taxon>
        <taxon>Enterobacteriaceae</taxon>
        <taxon>Escherichia</taxon>
    </lineage>
</organism>
<name>A0A061L7M8_ECOLX</name>
<dbReference type="RefSeq" id="WP_000839713.1">
    <property type="nucleotide sequence ID" value="NZ_AP018784.2"/>
</dbReference>
<dbReference type="EMBL" id="ABONVU020000004">
    <property type="protein sequence ID" value="EMJ5253419.1"/>
    <property type="molecule type" value="Genomic_DNA"/>
</dbReference>
<gene>
    <name evidence="4" type="ORF">EPS76_16825</name>
    <name evidence="2" type="ORF">GRC73_01035</name>
    <name evidence="3" type="ORF">HIE29_002451</name>
    <name evidence="5" type="ORF">OGM49_17220</name>
    <name evidence="1" type="ORF">R8O40_001625</name>
</gene>
<dbReference type="EMBL" id="DABBJX010000001">
    <property type="protein sequence ID" value="HAH4522589.1"/>
    <property type="molecule type" value="Genomic_DNA"/>
</dbReference>
<reference evidence="5" key="4">
    <citation type="journal article" date="2023" name="Microorganisms">
        <title>Comparative Genomic Analysis of ST131 Subclade C2 of ESBL-Producing E. coli Isolates from Patients with Recurrent and Sporadic Urinary Tract Infections.</title>
        <authorList>
            <person name="Jaen-Luchoro D."/>
            <person name="Kahnamouei A."/>
            <person name="Yazdanshenas S."/>
            <person name="Lindblom A."/>
            <person name="Samuelsson E."/>
            <person name="Ahren C."/>
            <person name="Karami N."/>
        </authorList>
    </citation>
    <scope>NUCLEOTIDE SEQUENCE</scope>
    <source>
        <strain evidence="5">S7</strain>
    </source>
</reference>
<evidence type="ECO:0000313" key="2">
    <source>
        <dbReference type="EMBL" id="HAH4522589.1"/>
    </source>
</evidence>
<dbReference type="Proteomes" id="UP000843571">
    <property type="component" value="Unassembled WGS sequence"/>
</dbReference>
<dbReference type="EMBL" id="SCJN01000142">
    <property type="protein sequence ID" value="RXD14655.1"/>
    <property type="molecule type" value="Genomic_DNA"/>
</dbReference>
<dbReference type="EMBL" id="CP107128">
    <property type="protein sequence ID" value="WLM94433.1"/>
    <property type="molecule type" value="Genomic_DNA"/>
</dbReference>
<protein>
    <submittedName>
        <fullName evidence="4">Uncharacterized protein</fullName>
    </submittedName>
</protein>
<proteinExistence type="predicted"/>
<evidence type="ECO:0000313" key="6">
    <source>
        <dbReference type="Proteomes" id="UP000288730"/>
    </source>
</evidence>
<dbReference type="Proteomes" id="UP001180189">
    <property type="component" value="Chromosome"/>
</dbReference>
<accession>A0A061L7M8</accession>
<evidence type="ECO:0000313" key="3">
    <source>
        <dbReference type="EMBL" id="HAH7769008.1"/>
    </source>
</evidence>
<sequence length="78" mass="8198">MKSMNFKQGCILSEQGESRLLRAALASEFLAEVLSVPTVNGARTVSAEGAAALVACIAEQLDGVVKETSTIKGVMRDE</sequence>
<evidence type="ECO:0000313" key="5">
    <source>
        <dbReference type="EMBL" id="WLM94433.1"/>
    </source>
</evidence>